<protein>
    <recommendedName>
        <fullName evidence="3">ATPase dynein-related AAA domain-containing protein</fullName>
    </recommendedName>
</protein>
<sequence length="606" mass="70974">MNFNEQIIDKYKDDNIHGYILGYFNSENGIRINHHNNEKYILMKIVYFNLELPYPIHNGQVYISLRKISDNEEDVDENYFNNKLIIVDLFKLYKEEDHYNCICNNAYVIENKWNFSKISSIFITDNNFKNNILNDNNELDSNKSNEFLNNSYYLEDTNGQVDLLSSKLILKSVNEYSYIFCDISLNIINNSSKKNQNFNPFNDSKYIKVSNSELRQNYSQIEDKYYLSNIYLDNTINSLNVDESIVNSFFKTLNEYQLHFKLSDIINLHTSIKSNLLTIISGLSGMGKSKIITAYADALGIKNDSQFNMISVRPFWQDDADLLGFADTMNNMYHPGDSGLVNTLIEANQHPDKLYIIVFDEMNLARIEYYFSQFLSVMEKAPQDRYIRLYDKSLKSKLNDSEQIDYKIKLPSNIRFVGTINVDESTFTISDKVLDRSNIISLQRIPFQNDNNYYKYDGKNILNGSCSCDSYKLTIHNNYSFNKNELKFFDNLNQSISYYLPDVGISWRNLNSIGKFLSNVSHFESFYNKLGFNESSAFDYQIAQKIIPKIRGTREMLMPLIDYKNDDNENNINFILNRYNDLSDFRITKKALRNKLRELKVMGFAK</sequence>
<reference evidence="1" key="1">
    <citation type="submission" date="2022-07" db="EMBL/GenBank/DDBJ databases">
        <authorList>
            <person name="Kouya T."/>
            <person name="Ishiyama Y."/>
        </authorList>
    </citation>
    <scope>NUCLEOTIDE SEQUENCE</scope>
    <source>
        <strain evidence="1">WR16-4</strain>
    </source>
</reference>
<dbReference type="EMBL" id="BRPL01000002">
    <property type="protein sequence ID" value="GLB46187.1"/>
    <property type="molecule type" value="Genomic_DNA"/>
</dbReference>
<dbReference type="SUPFAM" id="SSF52540">
    <property type="entry name" value="P-loop containing nucleoside triphosphate hydrolases"/>
    <property type="match status" value="1"/>
</dbReference>
<dbReference type="InterPro" id="IPR027417">
    <property type="entry name" value="P-loop_NTPase"/>
</dbReference>
<proteinExistence type="predicted"/>
<comment type="caution">
    <text evidence="1">The sequence shown here is derived from an EMBL/GenBank/DDBJ whole genome shotgun (WGS) entry which is preliminary data.</text>
</comment>
<dbReference type="RefSeq" id="WP_286135645.1">
    <property type="nucleotide sequence ID" value="NZ_BRPL01000002.1"/>
</dbReference>
<dbReference type="Gene3D" id="3.40.50.300">
    <property type="entry name" value="P-loop containing nucleotide triphosphate hydrolases"/>
    <property type="match status" value="1"/>
</dbReference>
<dbReference type="AlphaFoldDB" id="A0A9W6AYX7"/>
<evidence type="ECO:0000313" key="2">
    <source>
        <dbReference type="Proteomes" id="UP001144204"/>
    </source>
</evidence>
<organism evidence="1 2">
    <name type="scientific">Philodulcilactobacillus myokoensis</name>
    <dbReference type="NCBI Taxonomy" id="2929573"/>
    <lineage>
        <taxon>Bacteria</taxon>
        <taxon>Bacillati</taxon>
        <taxon>Bacillota</taxon>
        <taxon>Bacilli</taxon>
        <taxon>Lactobacillales</taxon>
        <taxon>Lactobacillaceae</taxon>
        <taxon>Philodulcilactobacillus</taxon>
    </lineage>
</organism>
<keyword evidence="2" id="KW-1185">Reference proteome</keyword>
<gene>
    <name evidence="1" type="ORF">WR164_01660</name>
</gene>
<dbReference type="Proteomes" id="UP001144204">
    <property type="component" value="Unassembled WGS sequence"/>
</dbReference>
<reference evidence="1" key="2">
    <citation type="journal article" date="2023" name="PLoS ONE">
        <title>Philodulcilactobacillus myokoensis gen. nov., sp. nov., a fructophilic, acidophilic, and agar-phobic lactic acid bacterium isolated from fermented vegetable extracts.</title>
        <authorList>
            <person name="Kouya T."/>
            <person name="Ishiyama Y."/>
            <person name="Ohashi S."/>
            <person name="Kumakubo R."/>
            <person name="Yamazaki T."/>
            <person name="Otaki T."/>
        </authorList>
    </citation>
    <scope>NUCLEOTIDE SEQUENCE</scope>
    <source>
        <strain evidence="1">WR16-4</strain>
    </source>
</reference>
<evidence type="ECO:0008006" key="3">
    <source>
        <dbReference type="Google" id="ProtNLM"/>
    </source>
</evidence>
<name>A0A9W6AYX7_9LACO</name>
<evidence type="ECO:0000313" key="1">
    <source>
        <dbReference type="EMBL" id="GLB46187.1"/>
    </source>
</evidence>
<accession>A0A9W6AYX7</accession>